<dbReference type="Proteomes" id="UP000198859">
    <property type="component" value="Chromosome I"/>
</dbReference>
<dbReference type="STRING" id="642780.SAMN04488570_0507"/>
<dbReference type="InterPro" id="IPR040596">
    <property type="entry name" value="RNase_II_C_S1"/>
</dbReference>
<accession>A0A1H1M8S9</accession>
<dbReference type="PANTHER" id="PTHR23355:SF42">
    <property type="entry name" value="RIBONUCLEASE II, CHLOROPLASTIC_MITOCHONDRIAL"/>
    <property type="match status" value="1"/>
</dbReference>
<sequence>MGTRVIRARAAEQGVAHEELARGLETIRVEQQLPDGFSPEVQQAAERDAAAPRLPDADRTDLPFVTIDPPGARDLDQAMHLERDGDGFVVHYAIADVVAFVAPGDPVDVEAHQRGESLYGADRKIPLHPPVLSEGAASLLPDQVRPAFVWTVRLDAEGRTTAAHVERARVRSTAQLDYASVQPQVEGADPGSTLALLRTVGELRLAQEAARGGISLPMPSQELEERDGRWHLEYREMLPVESWNAQVSLLTGFAAAEKMLAGRIGVLRTLPPAPDDAVRRLRRTARALGIEWPAGLSHPDLVRSLDPTVPAHAAMVVAATTLLRGAGYAVFDGTVPEQSQHAALASSYAHVTAPLRRLVDRYGLEVCAALDAGTAVPAWVREGLPRLPELMRDSGRRAGAYERALLDLAEALALADRVGEQFDAVVLEASEDNPRKGTVMLRDPAVEARVGSQAPLPVGDEVRVRLTQADPATRKVAFEV</sequence>
<dbReference type="GO" id="GO:0000175">
    <property type="term" value="F:3'-5'-RNA exonuclease activity"/>
    <property type="evidence" value="ECO:0007669"/>
    <property type="project" value="TreeGrafter"/>
</dbReference>
<dbReference type="Pfam" id="PF00773">
    <property type="entry name" value="RNB"/>
    <property type="match status" value="1"/>
</dbReference>
<proteinExistence type="predicted"/>
<feature type="region of interest" description="Disordered" evidence="1">
    <location>
        <begin position="40"/>
        <end position="62"/>
    </location>
</feature>
<feature type="compositionally biased region" description="Basic and acidic residues" evidence="1">
    <location>
        <begin position="45"/>
        <end position="61"/>
    </location>
</feature>
<name>A0A1H1M8S9_9ACTN</name>
<dbReference type="RefSeq" id="WP_231917011.1">
    <property type="nucleotide sequence ID" value="NZ_LT629757.1"/>
</dbReference>
<keyword evidence="4" id="KW-1185">Reference proteome</keyword>
<dbReference type="InterPro" id="IPR050180">
    <property type="entry name" value="RNR_Ribonuclease"/>
</dbReference>
<evidence type="ECO:0000313" key="3">
    <source>
        <dbReference type="EMBL" id="SDR83203.1"/>
    </source>
</evidence>
<dbReference type="InterPro" id="IPR012340">
    <property type="entry name" value="NA-bd_OB-fold"/>
</dbReference>
<feature type="domain" description="RNB" evidence="2">
    <location>
        <begin position="56"/>
        <end position="373"/>
    </location>
</feature>
<dbReference type="PANTHER" id="PTHR23355">
    <property type="entry name" value="RIBONUCLEASE"/>
    <property type="match status" value="1"/>
</dbReference>
<gene>
    <name evidence="3" type="ORF">SAMN04488570_0507</name>
</gene>
<dbReference type="SMART" id="SM00955">
    <property type="entry name" value="RNB"/>
    <property type="match status" value="1"/>
</dbReference>
<dbReference type="GO" id="GO:0006402">
    <property type="term" value="P:mRNA catabolic process"/>
    <property type="evidence" value="ECO:0007669"/>
    <property type="project" value="TreeGrafter"/>
</dbReference>
<organism evidence="3 4">
    <name type="scientific">Nocardioides scoriae</name>
    <dbReference type="NCBI Taxonomy" id="642780"/>
    <lineage>
        <taxon>Bacteria</taxon>
        <taxon>Bacillati</taxon>
        <taxon>Actinomycetota</taxon>
        <taxon>Actinomycetes</taxon>
        <taxon>Propionibacteriales</taxon>
        <taxon>Nocardioidaceae</taxon>
        <taxon>Nocardioides</taxon>
    </lineage>
</organism>
<protein>
    <submittedName>
        <fullName evidence="3">Exoribonuclease R</fullName>
    </submittedName>
</protein>
<evidence type="ECO:0000259" key="2">
    <source>
        <dbReference type="SMART" id="SM00955"/>
    </source>
</evidence>
<dbReference type="EMBL" id="LT629757">
    <property type="protein sequence ID" value="SDR83203.1"/>
    <property type="molecule type" value="Genomic_DNA"/>
</dbReference>
<evidence type="ECO:0000256" key="1">
    <source>
        <dbReference type="SAM" id="MobiDB-lite"/>
    </source>
</evidence>
<dbReference type="InterPro" id="IPR001900">
    <property type="entry name" value="RNase_II/R"/>
</dbReference>
<dbReference type="AlphaFoldDB" id="A0A1H1M8S9"/>
<reference evidence="4" key="1">
    <citation type="submission" date="2016-10" db="EMBL/GenBank/DDBJ databases">
        <authorList>
            <person name="Varghese N."/>
            <person name="Submissions S."/>
        </authorList>
    </citation>
    <scope>NUCLEOTIDE SEQUENCE [LARGE SCALE GENOMIC DNA]</scope>
    <source>
        <strain evidence="4">DSM 22127</strain>
    </source>
</reference>
<dbReference type="Pfam" id="PF18614">
    <property type="entry name" value="RNase_II_C_S1"/>
    <property type="match status" value="1"/>
</dbReference>
<dbReference type="GO" id="GO:0000932">
    <property type="term" value="C:P-body"/>
    <property type="evidence" value="ECO:0007669"/>
    <property type="project" value="TreeGrafter"/>
</dbReference>
<dbReference type="GO" id="GO:0003723">
    <property type="term" value="F:RNA binding"/>
    <property type="evidence" value="ECO:0007669"/>
    <property type="project" value="InterPro"/>
</dbReference>
<dbReference type="SUPFAM" id="SSF50249">
    <property type="entry name" value="Nucleic acid-binding proteins"/>
    <property type="match status" value="1"/>
</dbReference>
<evidence type="ECO:0000313" key="4">
    <source>
        <dbReference type="Proteomes" id="UP000198859"/>
    </source>
</evidence>